<name>A0ABT9ZN25_9BACI</name>
<dbReference type="InterPro" id="IPR039425">
    <property type="entry name" value="RNA_pol_sigma-70-like"/>
</dbReference>
<dbReference type="SUPFAM" id="SSF88946">
    <property type="entry name" value="Sigma2 domain of RNA polymerase sigma factors"/>
    <property type="match status" value="1"/>
</dbReference>
<evidence type="ECO:0000313" key="10">
    <source>
        <dbReference type="Proteomes" id="UP001234495"/>
    </source>
</evidence>
<dbReference type="InterPro" id="IPR007627">
    <property type="entry name" value="RNA_pol_sigma70_r2"/>
</dbReference>
<comment type="caution">
    <text evidence="9">The sequence shown here is derived from an EMBL/GenBank/DDBJ whole genome shotgun (WGS) entry which is preliminary data.</text>
</comment>
<dbReference type="SUPFAM" id="SSF88659">
    <property type="entry name" value="Sigma3 and sigma4 domains of RNA polymerase sigma factors"/>
    <property type="match status" value="1"/>
</dbReference>
<keyword evidence="3 6" id="KW-0731">Sigma factor</keyword>
<dbReference type="Gene3D" id="1.10.1740.10">
    <property type="match status" value="1"/>
</dbReference>
<gene>
    <name evidence="9" type="ORF">J2S19_004538</name>
</gene>
<evidence type="ECO:0000256" key="4">
    <source>
        <dbReference type="ARBA" id="ARBA00023125"/>
    </source>
</evidence>
<evidence type="ECO:0000259" key="8">
    <source>
        <dbReference type="Pfam" id="PF08281"/>
    </source>
</evidence>
<evidence type="ECO:0000313" key="9">
    <source>
        <dbReference type="EMBL" id="MDQ0233196.1"/>
    </source>
</evidence>
<dbReference type="PANTHER" id="PTHR43133:SF60">
    <property type="entry name" value="RNA POLYMERASE SIGMA FACTOR SIGV"/>
    <property type="match status" value="1"/>
</dbReference>
<dbReference type="Gene3D" id="1.10.10.10">
    <property type="entry name" value="Winged helix-like DNA-binding domain superfamily/Winged helix DNA-binding domain"/>
    <property type="match status" value="1"/>
</dbReference>
<proteinExistence type="inferred from homology"/>
<evidence type="ECO:0000256" key="6">
    <source>
        <dbReference type="RuleBase" id="RU000716"/>
    </source>
</evidence>
<keyword evidence="5 6" id="KW-0804">Transcription</keyword>
<keyword evidence="10" id="KW-1185">Reference proteome</keyword>
<feature type="domain" description="RNA polymerase sigma-70 region 2" evidence="7">
    <location>
        <begin position="14"/>
        <end position="80"/>
    </location>
</feature>
<dbReference type="InterPro" id="IPR013249">
    <property type="entry name" value="RNA_pol_sigma70_r4_t2"/>
</dbReference>
<dbReference type="PANTHER" id="PTHR43133">
    <property type="entry name" value="RNA POLYMERASE ECF-TYPE SIGMA FACTO"/>
    <property type="match status" value="1"/>
</dbReference>
<dbReference type="EMBL" id="JAUSUD010000033">
    <property type="protein sequence ID" value="MDQ0233196.1"/>
    <property type="molecule type" value="Genomic_DNA"/>
</dbReference>
<keyword evidence="2 6" id="KW-0805">Transcription regulation</keyword>
<keyword evidence="4 6" id="KW-0238">DNA-binding</keyword>
<organism evidence="9 10">
    <name type="scientific">Metabacillus malikii</name>
    <dbReference type="NCBI Taxonomy" id="1504265"/>
    <lineage>
        <taxon>Bacteria</taxon>
        <taxon>Bacillati</taxon>
        <taxon>Bacillota</taxon>
        <taxon>Bacilli</taxon>
        <taxon>Bacillales</taxon>
        <taxon>Bacillaceae</taxon>
        <taxon>Metabacillus</taxon>
    </lineage>
</organism>
<comment type="similarity">
    <text evidence="1 6">Belongs to the sigma-70 factor family. ECF subfamily.</text>
</comment>
<feature type="domain" description="RNA polymerase sigma factor 70 region 4 type 2" evidence="8">
    <location>
        <begin position="113"/>
        <end position="160"/>
    </location>
</feature>
<evidence type="ECO:0000256" key="2">
    <source>
        <dbReference type="ARBA" id="ARBA00023015"/>
    </source>
</evidence>
<sequence length="179" mass="21418">MSNYKKIDLAIEEIYELYYRDVYKFLMCFTGNQNDAEDLTQEVFMKVIKSLSNFNNQCKLKTWIISIAKHTAIDHMRRKKFSIIFKEIFFNQIPSNKKTPYEILQYSENIKHLYEAIYRLKTKYRTVIILRGINEFSIKETAEILCCSESKVKIDYHRGLISLKKFLHIDNEEVFNNAN</sequence>
<dbReference type="RefSeq" id="WP_307346189.1">
    <property type="nucleotide sequence ID" value="NZ_JAUSUD010000033.1"/>
</dbReference>
<dbReference type="Pfam" id="PF08281">
    <property type="entry name" value="Sigma70_r4_2"/>
    <property type="match status" value="1"/>
</dbReference>
<evidence type="ECO:0000259" key="7">
    <source>
        <dbReference type="Pfam" id="PF04542"/>
    </source>
</evidence>
<dbReference type="InterPro" id="IPR036388">
    <property type="entry name" value="WH-like_DNA-bd_sf"/>
</dbReference>
<protein>
    <recommendedName>
        <fullName evidence="6">RNA polymerase sigma factor</fullName>
    </recommendedName>
</protein>
<reference evidence="9 10" key="1">
    <citation type="submission" date="2023-07" db="EMBL/GenBank/DDBJ databases">
        <title>Genomic Encyclopedia of Type Strains, Phase IV (KMG-IV): sequencing the most valuable type-strain genomes for metagenomic binning, comparative biology and taxonomic classification.</title>
        <authorList>
            <person name="Goeker M."/>
        </authorList>
    </citation>
    <scope>NUCLEOTIDE SEQUENCE [LARGE SCALE GENOMIC DNA]</scope>
    <source>
        <strain evidence="9 10">DSM 29005</strain>
    </source>
</reference>
<evidence type="ECO:0000256" key="3">
    <source>
        <dbReference type="ARBA" id="ARBA00023082"/>
    </source>
</evidence>
<evidence type="ECO:0000256" key="1">
    <source>
        <dbReference type="ARBA" id="ARBA00010641"/>
    </source>
</evidence>
<dbReference type="PROSITE" id="PS01063">
    <property type="entry name" value="SIGMA70_ECF"/>
    <property type="match status" value="1"/>
</dbReference>
<dbReference type="InterPro" id="IPR013324">
    <property type="entry name" value="RNA_pol_sigma_r3/r4-like"/>
</dbReference>
<dbReference type="InterPro" id="IPR013325">
    <property type="entry name" value="RNA_pol_sigma_r2"/>
</dbReference>
<dbReference type="Proteomes" id="UP001234495">
    <property type="component" value="Unassembled WGS sequence"/>
</dbReference>
<accession>A0ABT9ZN25</accession>
<dbReference type="InterPro" id="IPR000838">
    <property type="entry name" value="RNA_pol_sigma70_ECF_CS"/>
</dbReference>
<dbReference type="NCBIfam" id="TIGR02937">
    <property type="entry name" value="sigma70-ECF"/>
    <property type="match status" value="1"/>
</dbReference>
<evidence type="ECO:0000256" key="5">
    <source>
        <dbReference type="ARBA" id="ARBA00023163"/>
    </source>
</evidence>
<dbReference type="InterPro" id="IPR014284">
    <property type="entry name" value="RNA_pol_sigma-70_dom"/>
</dbReference>
<dbReference type="Pfam" id="PF04542">
    <property type="entry name" value="Sigma70_r2"/>
    <property type="match status" value="1"/>
</dbReference>